<dbReference type="Proteomes" id="UP000235723">
    <property type="component" value="Unassembled WGS sequence"/>
</dbReference>
<gene>
    <name evidence="1" type="ORF">CJ208_05920</name>
</gene>
<sequence>MKDFETLEISIPADSDGYVLLKCPSCGERFMLLVDDIEDDTNLDIWCPNCGLKHQDYLDDETINLAERMIENKVADILNEFSATMKKSFKNSEIRIKTEKIKKQPEIPIGRKTGDFEEKYYECCKKKAKISSIKNLEGGYCPFCGEIVDGD</sequence>
<proteinExistence type="predicted"/>
<evidence type="ECO:0000313" key="1">
    <source>
        <dbReference type="EMBL" id="PMC59967.1"/>
    </source>
</evidence>
<accession>A0A2N6SSB0</accession>
<evidence type="ECO:0000313" key="2">
    <source>
        <dbReference type="Proteomes" id="UP000235723"/>
    </source>
</evidence>
<dbReference type="EMBL" id="PNHD01000007">
    <property type="protein sequence ID" value="PMC59967.1"/>
    <property type="molecule type" value="Genomic_DNA"/>
</dbReference>
<organism evidence="1 2">
    <name type="scientific">Finegoldia magna</name>
    <name type="common">Peptostreptococcus magnus</name>
    <dbReference type="NCBI Taxonomy" id="1260"/>
    <lineage>
        <taxon>Bacteria</taxon>
        <taxon>Bacillati</taxon>
        <taxon>Bacillota</taxon>
        <taxon>Tissierellia</taxon>
        <taxon>Tissierellales</taxon>
        <taxon>Peptoniphilaceae</taxon>
        <taxon>Finegoldia</taxon>
    </lineage>
</organism>
<evidence type="ECO:0008006" key="3">
    <source>
        <dbReference type="Google" id="ProtNLM"/>
    </source>
</evidence>
<comment type="caution">
    <text evidence="1">The sequence shown here is derived from an EMBL/GenBank/DDBJ whole genome shotgun (WGS) entry which is preliminary data.</text>
</comment>
<name>A0A2N6SSB0_FINMA</name>
<protein>
    <recommendedName>
        <fullName evidence="3">TFIIB-type zinc ribbon-containing protein</fullName>
    </recommendedName>
</protein>
<reference evidence="1 2" key="1">
    <citation type="submission" date="2017-09" db="EMBL/GenBank/DDBJ databases">
        <title>Bacterial strain isolated from the female urinary microbiota.</title>
        <authorList>
            <person name="Thomas-White K."/>
            <person name="Kumar N."/>
            <person name="Forster S."/>
            <person name="Putonti C."/>
            <person name="Lawley T."/>
            <person name="Wolfe A.J."/>
        </authorList>
    </citation>
    <scope>NUCLEOTIDE SEQUENCE [LARGE SCALE GENOMIC DNA]</scope>
    <source>
        <strain evidence="1 2">UMB0115</strain>
    </source>
</reference>
<dbReference type="AlphaFoldDB" id="A0A2N6SSB0"/>